<evidence type="ECO:0000313" key="2">
    <source>
        <dbReference type="EMBL" id="CDR94723.1"/>
    </source>
</evidence>
<name>A0A061D284_BABBI</name>
<dbReference type="Proteomes" id="UP000033188">
    <property type="component" value="Chromosome 1"/>
</dbReference>
<evidence type="ECO:0000313" key="3">
    <source>
        <dbReference type="Proteomes" id="UP000033188"/>
    </source>
</evidence>
<feature type="compositionally biased region" description="Acidic residues" evidence="1">
    <location>
        <begin position="415"/>
        <end position="434"/>
    </location>
</feature>
<gene>
    <name evidence="2" type="ORF">BBBOND_0110210</name>
</gene>
<feature type="compositionally biased region" description="Gly residues" evidence="1">
    <location>
        <begin position="547"/>
        <end position="556"/>
    </location>
</feature>
<dbReference type="EMBL" id="LK391707">
    <property type="protein sequence ID" value="CDR94723.1"/>
    <property type="molecule type" value="Genomic_DNA"/>
</dbReference>
<feature type="compositionally biased region" description="Polar residues" evidence="1">
    <location>
        <begin position="561"/>
        <end position="574"/>
    </location>
</feature>
<keyword evidence="3" id="KW-1185">Reference proteome</keyword>
<dbReference type="KEGG" id="bbig:BBBOND_0110210"/>
<protein>
    <recommendedName>
        <fullName evidence="4">Ribosome-binding protein 1</fullName>
    </recommendedName>
</protein>
<evidence type="ECO:0000256" key="1">
    <source>
        <dbReference type="SAM" id="MobiDB-lite"/>
    </source>
</evidence>
<feature type="compositionally biased region" description="Low complexity" evidence="1">
    <location>
        <begin position="453"/>
        <end position="463"/>
    </location>
</feature>
<organism evidence="2 3">
    <name type="scientific">Babesia bigemina</name>
    <dbReference type="NCBI Taxonomy" id="5866"/>
    <lineage>
        <taxon>Eukaryota</taxon>
        <taxon>Sar</taxon>
        <taxon>Alveolata</taxon>
        <taxon>Apicomplexa</taxon>
        <taxon>Aconoidasida</taxon>
        <taxon>Piroplasmida</taxon>
        <taxon>Babesiidae</taxon>
        <taxon>Babesia</taxon>
    </lineage>
</organism>
<proteinExistence type="predicted"/>
<feature type="compositionally biased region" description="Polar residues" evidence="1">
    <location>
        <begin position="489"/>
        <end position="500"/>
    </location>
</feature>
<dbReference type="AlphaFoldDB" id="A0A061D284"/>
<dbReference type="RefSeq" id="XP_012766909.1">
    <property type="nucleotide sequence ID" value="XM_012911455.1"/>
</dbReference>
<sequence>MAGHGVKLDTLKDCLQFLEWLHDHKSAKYLVAHRLVRLLKDRYKTVDSSQIVEALSQFLNPVSTFHKRLCNKAETSKTIPNNNKEALNALLECIPKMLAATYFLRYNVDEAFKGLGGGNWASEPVGAVAMYAILRQPPNMYMKLASKIDEYLIAKDMSQEYGVMPGGFAADALKPDYKGEYKQGKVMTGDLIRILHKATNIQNYFLDVYSTTVLPTSGYDTPNVANALRLVRDFCWIFENVQQDDFKSHLYTREKCIDWQKLTEHCKKLKGPLGNIFTGKRFSFTGFGRDLNDLKKHNIAKKMASWFKKNLGIVKQKLEEIEPFTSKSRKQNLNNKRSVLQQYYTELSKYFTKSLFPYGFTFDGTKFEAGTTHYDDLKRHWDSAIGVLKDKKEGLDELVEILKGQQCSLKQHEKDDEESEDEHDDDVMLIDEENLPVTKTEASKPVITKSEAPKPTATKAQTAENGSAQNQGKKAEQGTPAATPKAAVTQPSSLSDSNSALPRGPDPSSGQEPGGKGSASRAAQGSDQNGPTAAGGYTTAPTVDASSGGGASGGSGDNRPQGGQSQRSDGSVTCSDGVKIQNFFKGGDQCFRQPNMPYRKPFSTQTLQNINKIGPRNYSPTASKNRTTPPTPTLSTLPAVLIPDFTLDLPVAVLVMGVITMNQVVGETYSGIGIFQVMYLQMVHQWMIR</sequence>
<feature type="region of interest" description="Disordered" evidence="1">
    <location>
        <begin position="408"/>
        <end position="574"/>
    </location>
</feature>
<dbReference type="GeneID" id="24563264"/>
<dbReference type="STRING" id="5866.A0A061D284"/>
<reference evidence="3" key="1">
    <citation type="journal article" date="2014" name="Nucleic Acids Res.">
        <title>The evolutionary dynamics of variant antigen genes in Babesia reveal a history of genomic innovation underlying host-parasite interaction.</title>
        <authorList>
            <person name="Jackson A.P."/>
            <person name="Otto T.D."/>
            <person name="Darby A."/>
            <person name="Ramaprasad A."/>
            <person name="Xia D."/>
            <person name="Echaide I.E."/>
            <person name="Farber M."/>
            <person name="Gahlot S."/>
            <person name="Gamble J."/>
            <person name="Gupta D."/>
            <person name="Gupta Y."/>
            <person name="Jackson L."/>
            <person name="Malandrin L."/>
            <person name="Malas T.B."/>
            <person name="Moussa E."/>
            <person name="Nair M."/>
            <person name="Reid A.J."/>
            <person name="Sanders M."/>
            <person name="Sharma J."/>
            <person name="Tracey A."/>
            <person name="Quail M.A."/>
            <person name="Weir W."/>
            <person name="Wastling J.M."/>
            <person name="Hall N."/>
            <person name="Willadsen P."/>
            <person name="Lingelbach K."/>
            <person name="Shiels B."/>
            <person name="Tait A."/>
            <person name="Berriman M."/>
            <person name="Allred D.R."/>
            <person name="Pain A."/>
        </authorList>
    </citation>
    <scope>NUCLEOTIDE SEQUENCE [LARGE SCALE GENOMIC DNA]</scope>
    <source>
        <strain evidence="3">Bond</strain>
    </source>
</reference>
<evidence type="ECO:0008006" key="4">
    <source>
        <dbReference type="Google" id="ProtNLM"/>
    </source>
</evidence>
<accession>A0A061D284</accession>
<feature type="compositionally biased region" description="Low complexity" evidence="1">
    <location>
        <begin position="530"/>
        <end position="546"/>
    </location>
</feature>
<dbReference type="VEuPathDB" id="PiroplasmaDB:BBBOND_0110210"/>